<evidence type="ECO:0000256" key="2">
    <source>
        <dbReference type="ARBA" id="ARBA00022692"/>
    </source>
</evidence>
<protein>
    <recommendedName>
        <fullName evidence="8">Regulator of ime2</fullName>
    </recommendedName>
</protein>
<feature type="compositionally biased region" description="Polar residues" evidence="5">
    <location>
        <begin position="340"/>
        <end position="356"/>
    </location>
</feature>
<reference evidence="7" key="1">
    <citation type="submission" date="2016-03" db="EMBL/GenBank/DDBJ databases">
        <title>Updated assembly of Pseudogymnoascus destructans, the fungus causing white-nose syndrome of bats.</title>
        <authorList>
            <person name="Palmer J.M."/>
            <person name="Drees K.P."/>
            <person name="Foster J.T."/>
            <person name="Lindner D.L."/>
        </authorList>
    </citation>
    <scope>NUCLEOTIDE SEQUENCE [LARGE SCALE GENOMIC DNA]</scope>
    <source>
        <strain evidence="7">20631-21</strain>
    </source>
</reference>
<evidence type="ECO:0000256" key="3">
    <source>
        <dbReference type="ARBA" id="ARBA00022989"/>
    </source>
</evidence>
<comment type="subcellular location">
    <subcellularLocation>
        <location evidence="1">Membrane</location>
        <topology evidence="1">Multi-pass membrane protein</topology>
    </subcellularLocation>
</comment>
<evidence type="ECO:0000313" key="7">
    <source>
        <dbReference type="EMBL" id="OAF60902.1"/>
    </source>
</evidence>
<feature type="compositionally biased region" description="Gly residues" evidence="5">
    <location>
        <begin position="647"/>
        <end position="661"/>
    </location>
</feature>
<keyword evidence="3 6" id="KW-1133">Transmembrane helix</keyword>
<feature type="region of interest" description="Disordered" evidence="5">
    <location>
        <begin position="325"/>
        <end position="556"/>
    </location>
</feature>
<feature type="compositionally biased region" description="Gly residues" evidence="5">
    <location>
        <begin position="707"/>
        <end position="716"/>
    </location>
</feature>
<dbReference type="GO" id="GO:0032153">
    <property type="term" value="C:cell division site"/>
    <property type="evidence" value="ECO:0007669"/>
    <property type="project" value="TreeGrafter"/>
</dbReference>
<feature type="compositionally biased region" description="Gly residues" evidence="5">
    <location>
        <begin position="670"/>
        <end position="693"/>
    </location>
</feature>
<accession>A0A177AHK5</accession>
<evidence type="ECO:0000256" key="5">
    <source>
        <dbReference type="SAM" id="MobiDB-lite"/>
    </source>
</evidence>
<dbReference type="eggNOG" id="ENOG502S1J0">
    <property type="taxonomic scope" value="Eukaryota"/>
</dbReference>
<feature type="transmembrane region" description="Helical" evidence="6">
    <location>
        <begin position="90"/>
        <end position="111"/>
    </location>
</feature>
<gene>
    <name evidence="7" type="ORF">VC83_02365</name>
</gene>
<feature type="transmembrane region" description="Helical" evidence="6">
    <location>
        <begin position="200"/>
        <end position="226"/>
    </location>
</feature>
<keyword evidence="2 6" id="KW-0812">Transmembrane</keyword>
<dbReference type="EMBL" id="KV441390">
    <property type="protein sequence ID" value="OAF60902.1"/>
    <property type="molecule type" value="Genomic_DNA"/>
</dbReference>
<dbReference type="RefSeq" id="XP_024326183.1">
    <property type="nucleotide sequence ID" value="XM_024466031.1"/>
</dbReference>
<dbReference type="AlphaFoldDB" id="A0A177AHK5"/>
<dbReference type="VEuPathDB" id="FungiDB:GMDG_01225"/>
<keyword evidence="4 6" id="KW-0472">Membrane</keyword>
<dbReference type="InterPro" id="IPR009571">
    <property type="entry name" value="SUR7/Rim9-like_fungi"/>
</dbReference>
<evidence type="ECO:0008006" key="8">
    <source>
        <dbReference type="Google" id="ProtNLM"/>
    </source>
</evidence>
<dbReference type="Pfam" id="PF06687">
    <property type="entry name" value="SUR7"/>
    <property type="match status" value="1"/>
</dbReference>
<dbReference type="InterPro" id="IPR051380">
    <property type="entry name" value="pH-response_reg_palI/RIM9"/>
</dbReference>
<dbReference type="OrthoDB" id="2354757at2759"/>
<dbReference type="Proteomes" id="UP000077154">
    <property type="component" value="Unassembled WGS sequence"/>
</dbReference>
<dbReference type="PANTHER" id="PTHR28013:SF3">
    <property type="entry name" value="PROTEIN DCV1-RELATED"/>
    <property type="match status" value="1"/>
</dbReference>
<dbReference type="GeneID" id="36285448"/>
<feature type="transmembrane region" description="Helical" evidence="6">
    <location>
        <begin position="165"/>
        <end position="188"/>
    </location>
</feature>
<evidence type="ECO:0000256" key="6">
    <source>
        <dbReference type="SAM" id="Phobius"/>
    </source>
</evidence>
<dbReference type="GO" id="GO:0035838">
    <property type="term" value="C:growing cell tip"/>
    <property type="evidence" value="ECO:0007669"/>
    <property type="project" value="TreeGrafter"/>
</dbReference>
<evidence type="ECO:0000256" key="4">
    <source>
        <dbReference type="ARBA" id="ARBA00023136"/>
    </source>
</evidence>
<dbReference type="PANTHER" id="PTHR28013">
    <property type="entry name" value="PROTEIN DCV1-RELATED"/>
    <property type="match status" value="1"/>
</dbReference>
<feature type="region of interest" description="Disordered" evidence="5">
    <location>
        <begin position="577"/>
        <end position="736"/>
    </location>
</feature>
<feature type="compositionally biased region" description="Gly residues" evidence="5">
    <location>
        <begin position="404"/>
        <end position="453"/>
    </location>
</feature>
<feature type="compositionally biased region" description="Gly residues" evidence="5">
    <location>
        <begin position="464"/>
        <end position="473"/>
    </location>
</feature>
<evidence type="ECO:0000256" key="1">
    <source>
        <dbReference type="ARBA" id="ARBA00004141"/>
    </source>
</evidence>
<proteinExistence type="predicted"/>
<sequence length="736" mass="76147">MSLGNRLRFAGRRVSANGAKYLWAEIAAYLRLPPPPPPPLPSHHHPDGALLAVSPHISPRSDAPSKHRRRYRPYRSSASHTMMLRPATPLTILLFAAFVLLLISVISVPLVKPIVLGEFDGISYGVFGYCKAGGGCSKMEVGYNPSVLPNAKGNFNLDPATRSTLSSILIVHPIAAFFTLIMFILAIVSHFHSPSHSPRYLLGIFILSILTLIIALLSFLIDVLLFVPHIAWGSYIVLAATILIAASGIVSCAMRRTLVSRKARKRRIAENAEMNGENFYNRQAATGPLPAPITAPTIASSSVTGENGDKLPSFATFESAQANADARAAAQADDDRVPLTSLTPNRSPETMPSSISGRPEDRYGPPPPMPGNHGYGGPLQRDQYGNIIPPQAGMRNPDPRNQFGPGGYRGRGGPQGSFRGRGGGPGYGRGGYGGGPGGGPGYGPGPGGMRGGRGPPPNYPGGYNNRGGGGGGPQRSVSPPNNGYGFDQSQQSLNSSGYGGPGRGRPESLARAESPPPMDGMGMGPVGQAIEMDATTGSRSPGLHPPGGYGWGLRDSDGDVAGMVGLQQQRGVISDGSKYSVDEYIPPRQNWPSGGPRASSPLTAGTTGLHPVPRAHLLQQSERSYYEDVDPRFSPPSPHTVGLASSHGGGGGGAGAGGPGPGMVPAPLMPGGGRMGAGSPAGGGMGGGPGGRMGSPVGSERSEGQRRGGGNSGGQQQGRRNVLDSNADFAVPGGRM</sequence>
<dbReference type="GO" id="GO:0005886">
    <property type="term" value="C:plasma membrane"/>
    <property type="evidence" value="ECO:0007669"/>
    <property type="project" value="InterPro"/>
</dbReference>
<organism evidence="7">
    <name type="scientific">Pseudogymnoascus destructans</name>
    <dbReference type="NCBI Taxonomy" id="655981"/>
    <lineage>
        <taxon>Eukaryota</taxon>
        <taxon>Fungi</taxon>
        <taxon>Dikarya</taxon>
        <taxon>Ascomycota</taxon>
        <taxon>Pezizomycotina</taxon>
        <taxon>Leotiomycetes</taxon>
        <taxon>Thelebolales</taxon>
        <taxon>Thelebolaceae</taxon>
        <taxon>Pseudogymnoascus</taxon>
    </lineage>
</organism>
<feature type="transmembrane region" description="Helical" evidence="6">
    <location>
        <begin position="232"/>
        <end position="254"/>
    </location>
</feature>
<feature type="compositionally biased region" description="Polar residues" evidence="5">
    <location>
        <begin position="475"/>
        <end position="494"/>
    </location>
</feature>
<name>A0A177AHK5_9PEZI</name>